<evidence type="ECO:0000313" key="2">
    <source>
        <dbReference type="Proteomes" id="UP000008335"/>
    </source>
</evidence>
<accession>B3LJ68</accession>
<organism evidence="1 2">
    <name type="scientific">Saccharomyces cerevisiae (strain RM11-1a)</name>
    <name type="common">Baker's yeast</name>
    <dbReference type="NCBI Taxonomy" id="285006"/>
    <lineage>
        <taxon>Eukaryota</taxon>
        <taxon>Fungi</taxon>
        <taxon>Dikarya</taxon>
        <taxon>Ascomycota</taxon>
        <taxon>Saccharomycotina</taxon>
        <taxon>Saccharomycetes</taxon>
        <taxon>Saccharomycetales</taxon>
        <taxon>Saccharomycetaceae</taxon>
        <taxon>Saccharomyces</taxon>
    </lineage>
</organism>
<dbReference type="EMBL" id="CH408045">
    <property type="protein sequence ID" value="EDV10621.1"/>
    <property type="molecule type" value="Genomic_DNA"/>
</dbReference>
<name>B3LJ68_YEAS1</name>
<evidence type="ECO:0000313" key="1">
    <source>
        <dbReference type="EMBL" id="EDV10621.1"/>
    </source>
</evidence>
<gene>
    <name evidence="1" type="ORF">SCRG_01415</name>
</gene>
<dbReference type="HOGENOM" id="CLU_2905445_0_0_1"/>
<reference evidence="1" key="2">
    <citation type="submission" date="2005-07" db="EMBL/GenBank/DDBJ databases">
        <title>Annotation of the Saccharomyces cerevisiae RM11-1a Genome.</title>
        <authorList>
            <consortium name="The Broad Institute Genome Sequencing Platform"/>
            <person name="Birren B."/>
            <person name="Lander E."/>
            <person name="Galagan J."/>
            <person name="Nusbaum C."/>
            <person name="Devon K."/>
            <person name="Cuomo C."/>
            <person name="Jaffe D."/>
            <person name="Butler J."/>
            <person name="Alvarez P."/>
            <person name="Gnerre S."/>
            <person name="Grabherr M."/>
            <person name="Kleber M."/>
            <person name="Mauceli E."/>
            <person name="Brockman W."/>
            <person name="MacCallum I.A."/>
            <person name="Rounsley S."/>
            <person name="Young S."/>
            <person name="LaButti K."/>
            <person name="Pushparaj V."/>
            <person name="DeCaprio D."/>
            <person name="Crawford M."/>
            <person name="Koehrsen M."/>
            <person name="Engels R."/>
            <person name="Montgomery P."/>
            <person name="Pearson M."/>
            <person name="Howarth C."/>
            <person name="Larson L."/>
            <person name="Luoma S."/>
            <person name="White J."/>
            <person name="O'Leary S."/>
            <person name="Kodira C."/>
            <person name="Zeng Q."/>
            <person name="Yandava C."/>
            <person name="Alvarado L."/>
            <person name="Pratt S."/>
            <person name="Kruglyak L."/>
        </authorList>
    </citation>
    <scope>NUCLEOTIDE SEQUENCE</scope>
    <source>
        <strain evidence="1">RM11-1a</strain>
    </source>
</reference>
<dbReference type="Proteomes" id="UP000008335">
    <property type="component" value="Unassembled WGS sequence"/>
</dbReference>
<keyword evidence="2" id="KW-1185">Reference proteome</keyword>
<proteinExistence type="predicted"/>
<dbReference type="AlphaFoldDB" id="B3LJ68"/>
<reference evidence="1" key="1">
    <citation type="submission" date="2005-03" db="EMBL/GenBank/DDBJ databases">
        <authorList>
            <person name="Giovannoni S.J."/>
            <person name="Cho J.-C."/>
            <person name="Ferriera S."/>
            <person name="Johnson J."/>
            <person name="Kravitz S."/>
            <person name="Halpern A."/>
            <person name="Remington K."/>
            <person name="Beeson K."/>
            <person name="Tran B."/>
            <person name="Rogers Y.-H."/>
            <person name="Friedman R."/>
            <person name="Venter J.C."/>
        </authorList>
    </citation>
    <scope>NUCLEOTIDE SEQUENCE</scope>
    <source>
        <strain evidence="1">RM11-1a</strain>
    </source>
</reference>
<sequence length="68" mass="8611">MAKSVFNFFHFEILEYLNRFVYHSQYFLPYYCSLEVLGKSRKSWTFQYWCLYITTDKKIIKKKDFYHR</sequence>
<protein>
    <submittedName>
        <fullName evidence="1">Uncharacterized protein</fullName>
    </submittedName>
</protein>
<dbReference type="OrthoDB" id="10370910at2759"/>